<organism evidence="3 4">
    <name type="scientific">Kineosporia babensis</name>
    <dbReference type="NCBI Taxonomy" id="499548"/>
    <lineage>
        <taxon>Bacteria</taxon>
        <taxon>Bacillati</taxon>
        <taxon>Actinomycetota</taxon>
        <taxon>Actinomycetes</taxon>
        <taxon>Kineosporiales</taxon>
        <taxon>Kineosporiaceae</taxon>
        <taxon>Kineosporia</taxon>
    </lineage>
</organism>
<dbReference type="AlphaFoldDB" id="A0A9X1SY26"/>
<accession>A0A9X1SY26</accession>
<feature type="region of interest" description="Disordered" evidence="1">
    <location>
        <begin position="23"/>
        <end position="64"/>
    </location>
</feature>
<proteinExistence type="predicted"/>
<gene>
    <name evidence="3" type="ORF">LR394_07135</name>
</gene>
<evidence type="ECO:0008006" key="5">
    <source>
        <dbReference type="Google" id="ProtNLM"/>
    </source>
</evidence>
<sequence length="169" mass="17335">MKSALLASTLLLGLALTACGDDQTTEAGPTTPSSTATPSATAPASKPSASTAPAATPEESGTTLTFSGASARCMRPIDQKYLKSADLAFEGKVASTTDGTVTIRVTRTFQGEPGKVVRMQSHEGTSVAVSFAKGENYLITASDGEIADCLSGSTRDTSLRESYDQAFGQ</sequence>
<reference evidence="3" key="1">
    <citation type="submission" date="2021-11" db="EMBL/GenBank/DDBJ databases">
        <title>Streptomyces corallinus and Kineosporia corallina sp. nov., two new coral-derived marine actinobacteria.</title>
        <authorList>
            <person name="Buangrab K."/>
            <person name="Sutthacheep M."/>
            <person name="Yeemin T."/>
            <person name="Harunari E."/>
            <person name="Igarashi Y."/>
            <person name="Sripreechasak P."/>
            <person name="Kanchanasin P."/>
            <person name="Tanasupawat S."/>
            <person name="Phongsopitanun W."/>
        </authorList>
    </citation>
    <scope>NUCLEOTIDE SEQUENCE</scope>
    <source>
        <strain evidence="3">JCM 31032</strain>
    </source>
</reference>
<feature type="chain" id="PRO_5040877615" description="Lipoprotein" evidence="2">
    <location>
        <begin position="21"/>
        <end position="169"/>
    </location>
</feature>
<keyword evidence="4" id="KW-1185">Reference proteome</keyword>
<dbReference type="EMBL" id="JAJOMB010000003">
    <property type="protein sequence ID" value="MCD5310663.1"/>
    <property type="molecule type" value="Genomic_DNA"/>
</dbReference>
<evidence type="ECO:0000256" key="1">
    <source>
        <dbReference type="SAM" id="MobiDB-lite"/>
    </source>
</evidence>
<dbReference type="Proteomes" id="UP001138997">
    <property type="component" value="Unassembled WGS sequence"/>
</dbReference>
<evidence type="ECO:0000256" key="2">
    <source>
        <dbReference type="SAM" id="SignalP"/>
    </source>
</evidence>
<comment type="caution">
    <text evidence="3">The sequence shown here is derived from an EMBL/GenBank/DDBJ whole genome shotgun (WGS) entry which is preliminary data.</text>
</comment>
<feature type="signal peptide" evidence="2">
    <location>
        <begin position="1"/>
        <end position="20"/>
    </location>
</feature>
<dbReference type="PROSITE" id="PS51257">
    <property type="entry name" value="PROKAR_LIPOPROTEIN"/>
    <property type="match status" value="1"/>
</dbReference>
<name>A0A9X1SY26_9ACTN</name>
<keyword evidence="2" id="KW-0732">Signal</keyword>
<dbReference type="RefSeq" id="WP_231439741.1">
    <property type="nucleotide sequence ID" value="NZ_JAJOMB010000003.1"/>
</dbReference>
<feature type="compositionally biased region" description="Low complexity" evidence="1">
    <location>
        <begin position="25"/>
        <end position="60"/>
    </location>
</feature>
<evidence type="ECO:0000313" key="4">
    <source>
        <dbReference type="Proteomes" id="UP001138997"/>
    </source>
</evidence>
<protein>
    <recommendedName>
        <fullName evidence="5">Lipoprotein</fullName>
    </recommendedName>
</protein>
<evidence type="ECO:0000313" key="3">
    <source>
        <dbReference type="EMBL" id="MCD5310663.1"/>
    </source>
</evidence>